<dbReference type="PANTHER" id="PTHR15081:SF1">
    <property type="entry name" value="NUCLEAR AUTOANTIGENIC SPERM PROTEIN"/>
    <property type="match status" value="1"/>
</dbReference>
<dbReference type="EMBL" id="CAACVR010000001">
    <property type="protein sequence ID" value="VEU19660.1"/>
    <property type="molecule type" value="Genomic_DNA"/>
</dbReference>
<proteinExistence type="predicted"/>
<name>A0A448YFH0_BRENA</name>
<feature type="region of interest" description="Disordered" evidence="3">
    <location>
        <begin position="347"/>
        <end position="397"/>
    </location>
</feature>
<feature type="compositionally biased region" description="Basic residues" evidence="3">
    <location>
        <begin position="377"/>
        <end position="397"/>
    </location>
</feature>
<keyword evidence="6" id="KW-1185">Reference proteome</keyword>
<feature type="compositionally biased region" description="Acidic residues" evidence="3">
    <location>
        <begin position="114"/>
        <end position="133"/>
    </location>
</feature>
<gene>
    <name evidence="5" type="ORF">BRENAR_LOCUS397</name>
</gene>
<evidence type="ECO:0000313" key="6">
    <source>
        <dbReference type="Proteomes" id="UP000290900"/>
    </source>
</evidence>
<dbReference type="STRING" id="13370.A0A448YFH0"/>
<organism evidence="5 6">
    <name type="scientific">Brettanomyces naardenensis</name>
    <name type="common">Yeast</name>
    <dbReference type="NCBI Taxonomy" id="13370"/>
    <lineage>
        <taxon>Eukaryota</taxon>
        <taxon>Fungi</taxon>
        <taxon>Dikarya</taxon>
        <taxon>Ascomycota</taxon>
        <taxon>Saccharomycotina</taxon>
        <taxon>Pichiomycetes</taxon>
        <taxon>Pichiales</taxon>
        <taxon>Pichiaceae</taxon>
        <taxon>Brettanomyces</taxon>
    </lineage>
</organism>
<feature type="region of interest" description="Disordered" evidence="3">
    <location>
        <begin position="180"/>
        <end position="207"/>
    </location>
</feature>
<keyword evidence="1" id="KW-0677">Repeat</keyword>
<evidence type="ECO:0000256" key="1">
    <source>
        <dbReference type="ARBA" id="ARBA00022737"/>
    </source>
</evidence>
<dbReference type="Proteomes" id="UP000290900">
    <property type="component" value="Unassembled WGS sequence"/>
</dbReference>
<dbReference type="Gene3D" id="1.25.40.10">
    <property type="entry name" value="Tetratricopeptide repeat domain"/>
    <property type="match status" value="1"/>
</dbReference>
<dbReference type="InParanoid" id="A0A448YFH0"/>
<dbReference type="GO" id="GO:0034080">
    <property type="term" value="P:CENP-A containing chromatin assembly"/>
    <property type="evidence" value="ECO:0007669"/>
    <property type="project" value="TreeGrafter"/>
</dbReference>
<accession>A0A448YFH0</accession>
<protein>
    <submittedName>
        <fullName evidence="5">DEKNAAC100076</fullName>
    </submittedName>
</protein>
<evidence type="ECO:0000313" key="5">
    <source>
        <dbReference type="EMBL" id="VEU19660.1"/>
    </source>
</evidence>
<feature type="compositionally biased region" description="Polar residues" evidence="3">
    <location>
        <begin position="151"/>
        <end position="161"/>
    </location>
</feature>
<dbReference type="InterPro" id="IPR051730">
    <property type="entry name" value="NASP-like"/>
</dbReference>
<dbReference type="GO" id="GO:0006335">
    <property type="term" value="P:DNA replication-dependent chromatin assembly"/>
    <property type="evidence" value="ECO:0007669"/>
    <property type="project" value="TreeGrafter"/>
</dbReference>
<feature type="compositionally biased region" description="Polar residues" evidence="3">
    <location>
        <begin position="360"/>
        <end position="374"/>
    </location>
</feature>
<evidence type="ECO:0000259" key="4">
    <source>
        <dbReference type="Pfam" id="PF10516"/>
    </source>
</evidence>
<dbReference type="GO" id="GO:0042393">
    <property type="term" value="F:histone binding"/>
    <property type="evidence" value="ECO:0007669"/>
    <property type="project" value="TreeGrafter"/>
</dbReference>
<dbReference type="PANTHER" id="PTHR15081">
    <property type="entry name" value="NUCLEAR AUTOANTIGENIC SPERM PROTEIN NASP -RELATED"/>
    <property type="match status" value="1"/>
</dbReference>
<feature type="compositionally biased region" description="Basic and acidic residues" evidence="3">
    <location>
        <begin position="191"/>
        <end position="204"/>
    </location>
</feature>
<dbReference type="Pfam" id="PF10516">
    <property type="entry name" value="SHNi-TPR"/>
    <property type="match status" value="1"/>
</dbReference>
<evidence type="ECO:0000256" key="3">
    <source>
        <dbReference type="SAM" id="MobiDB-lite"/>
    </source>
</evidence>
<feature type="compositionally biased region" description="Basic and acidic residues" evidence="3">
    <location>
        <begin position="80"/>
        <end position="100"/>
    </location>
</feature>
<feature type="region of interest" description="Disordered" evidence="3">
    <location>
        <begin position="76"/>
        <end position="161"/>
    </location>
</feature>
<evidence type="ECO:0000256" key="2">
    <source>
        <dbReference type="ARBA" id="ARBA00022803"/>
    </source>
</evidence>
<dbReference type="InterPro" id="IPR011990">
    <property type="entry name" value="TPR-like_helical_dom_sf"/>
</dbReference>
<reference evidence="5 6" key="1">
    <citation type="submission" date="2018-12" db="EMBL/GenBank/DDBJ databases">
        <authorList>
            <person name="Tiukova I."/>
            <person name="Dainat J."/>
        </authorList>
    </citation>
    <scope>NUCLEOTIDE SEQUENCE [LARGE SCALE GENOMIC DNA]</scope>
</reference>
<keyword evidence="2" id="KW-0802">TPR repeat</keyword>
<feature type="compositionally biased region" description="Basic and acidic residues" evidence="3">
    <location>
        <begin position="134"/>
        <end position="143"/>
    </location>
</feature>
<dbReference type="InterPro" id="IPR019544">
    <property type="entry name" value="Tetratricopeptide_SHNi-TPR_dom"/>
</dbReference>
<sequence length="397" mass="44225">MSPKKFSVEITKLLDKGARDMASKQYELAVDHYSEACELSNLESGKDDPDLLYLYGWSLFENAVANSDVLGQNAANATLEETKREAEEIERGGEDSEKAGLEGGGMMQFNDKLAEDEGNDEEEEEEEGEEEEKTAENIEQDKTGDEEESNENPPQVEGQQSDFEIAWEILDLTRTILQKEVSDTEKEEDGDGKRDVPYLTSDKESELEDQPPIVLMKKKLADVYSLLGDISLETENFQQAGADLTTMVDLRRQLYPLATGSLTEAYYKLSLATEFTDLPGSIEAMRMVLKSIEERTSKGEKIEKDVIQEMKQRLYDLEKGDRKIKEEKERIMKGILGGIASTTTANSVEGVASETPIPSDDNSSASQLMVNDLTSLVKKRKPESSHGRKGKRGKSSS</sequence>
<dbReference type="AlphaFoldDB" id="A0A448YFH0"/>
<dbReference type="GO" id="GO:0005654">
    <property type="term" value="C:nucleoplasm"/>
    <property type="evidence" value="ECO:0007669"/>
    <property type="project" value="TreeGrafter"/>
</dbReference>
<feature type="domain" description="Tetratricopeptide SHNi-TPR" evidence="4">
    <location>
        <begin position="221"/>
        <end position="256"/>
    </location>
</feature>
<dbReference type="OrthoDB" id="5587616at2759"/>